<sequence>MSKQLITREYNGNVFTFREDGYFNMTDAAKKFGKRLDNFMVSPETKDYVEALSQTLDSRDCQVVQAFRGGRTPGTWGHPKLAVFFARWLDVKFAVFCDMVIDDILNKKAELTITQPAESMAMKVPQSFPEALRLAAELAEKNERLALENKEMAPKAVVFDNCVALRQESLATFVRTLEGVNTMAIKGDLADLGYLYRTVGAGKYRVYAKYRNVLFTEKLIAHPTRPVYEILPTPEGKKLIVQLYRDGKLTMKKAYAAA</sequence>
<dbReference type="GO" id="GO:0003677">
    <property type="term" value="F:DNA binding"/>
    <property type="evidence" value="ECO:0007669"/>
    <property type="project" value="InterPro"/>
</dbReference>
<dbReference type="PROSITE" id="PS51301">
    <property type="entry name" value="KILA_N"/>
    <property type="match status" value="1"/>
</dbReference>
<organism evidence="2 3">
    <name type="scientific">Pseudomonas citronellolis</name>
    <dbReference type="NCBI Taxonomy" id="53408"/>
    <lineage>
        <taxon>Bacteria</taxon>
        <taxon>Pseudomonadati</taxon>
        <taxon>Pseudomonadota</taxon>
        <taxon>Gammaproteobacteria</taxon>
        <taxon>Pseudomonadales</taxon>
        <taxon>Pseudomonadaceae</taxon>
        <taxon>Pseudomonas</taxon>
    </lineage>
</organism>
<evidence type="ECO:0000313" key="2">
    <source>
        <dbReference type="EMBL" id="ANI14307.1"/>
    </source>
</evidence>
<accession>A0A1A9K9G7</accession>
<feature type="domain" description="KilA-N" evidence="1">
    <location>
        <begin position="4"/>
        <end position="104"/>
    </location>
</feature>
<reference evidence="2 3" key="1">
    <citation type="submission" date="2016-05" db="EMBL/GenBank/DDBJ databases">
        <title>Genome Sequence of Pseudomonas citronellolis Strain SJTE-3, an Estrogens and Persistent Organic Pollutants degradation strain.</title>
        <authorList>
            <person name="Liang R."/>
        </authorList>
    </citation>
    <scope>NUCLEOTIDE SEQUENCE [LARGE SCALE GENOMIC DNA]</scope>
    <source>
        <strain evidence="2 3">SJTE-3</strain>
    </source>
</reference>
<dbReference type="InterPro" id="IPR018004">
    <property type="entry name" value="KilA/APSES_HTH"/>
</dbReference>
<dbReference type="InterPro" id="IPR017880">
    <property type="entry name" value="KilA_N"/>
</dbReference>
<dbReference type="SUPFAM" id="SSF54616">
    <property type="entry name" value="DNA-binding domain of Mlu1-box binding protein MBP1"/>
    <property type="match status" value="1"/>
</dbReference>
<dbReference type="AlphaFoldDB" id="A0A1A9K9G7"/>
<gene>
    <name evidence="2" type="ORF">A9C11_10055</name>
</gene>
<evidence type="ECO:0000259" key="1">
    <source>
        <dbReference type="PROSITE" id="PS51301"/>
    </source>
</evidence>
<dbReference type="SMART" id="SM01252">
    <property type="entry name" value="KilA-N"/>
    <property type="match status" value="1"/>
</dbReference>
<protein>
    <recommendedName>
        <fullName evidence="1">KilA-N domain-containing protein</fullName>
    </recommendedName>
</protein>
<evidence type="ECO:0000313" key="3">
    <source>
        <dbReference type="Proteomes" id="UP000077748"/>
    </source>
</evidence>
<dbReference type="EMBL" id="CP015878">
    <property type="protein sequence ID" value="ANI14307.1"/>
    <property type="molecule type" value="Genomic_DNA"/>
</dbReference>
<dbReference type="RefSeq" id="WP_064582572.1">
    <property type="nucleotide sequence ID" value="NZ_CP015878.1"/>
</dbReference>
<dbReference type="PANTHER" id="PTHR48135">
    <property type="match status" value="1"/>
</dbReference>
<dbReference type="InterPro" id="IPR036887">
    <property type="entry name" value="HTH_APSES_sf"/>
</dbReference>
<dbReference type="PANTHER" id="PTHR48135:SF1">
    <property type="entry name" value="KILA-N DOMAIN-CONTAINING PROTEIN"/>
    <property type="match status" value="1"/>
</dbReference>
<dbReference type="Proteomes" id="UP000077748">
    <property type="component" value="Chromosome"/>
</dbReference>
<name>A0A1A9K9G7_9PSED</name>
<proteinExistence type="predicted"/>
<dbReference type="Pfam" id="PF04383">
    <property type="entry name" value="KilA-N"/>
    <property type="match status" value="1"/>
</dbReference>